<dbReference type="EMBL" id="LT960611">
    <property type="protein sequence ID" value="SON49320.1"/>
    <property type="molecule type" value="Genomic_DNA"/>
</dbReference>
<gene>
    <name evidence="1" type="ORF">VTAP4600_A1341</name>
</gene>
<dbReference type="KEGG" id="vta:A1341"/>
<dbReference type="OrthoDB" id="9155675at2"/>
<protein>
    <submittedName>
        <fullName evidence="1">Uncharacterized protein</fullName>
    </submittedName>
</protein>
<accession>A0A2N8ZBP2</accession>
<proteinExistence type="predicted"/>
<evidence type="ECO:0000313" key="2">
    <source>
        <dbReference type="Proteomes" id="UP000235828"/>
    </source>
</evidence>
<keyword evidence="2" id="KW-1185">Reference proteome</keyword>
<name>A0A2N8ZBP2_9VIBR</name>
<dbReference type="Proteomes" id="UP000235828">
    <property type="component" value="Chromosome A"/>
</dbReference>
<evidence type="ECO:0000313" key="1">
    <source>
        <dbReference type="EMBL" id="SON49320.1"/>
    </source>
</evidence>
<reference evidence="1 2" key="1">
    <citation type="submission" date="2017-10" db="EMBL/GenBank/DDBJ databases">
        <authorList>
            <person name="Banno H."/>
            <person name="Chua N.-H."/>
        </authorList>
    </citation>
    <scope>NUCLEOTIDE SEQUENCE [LARGE SCALE GENOMIC DNA]</scope>
    <source>
        <strain evidence="1">Vibrio tapetis CECT4600</strain>
    </source>
</reference>
<dbReference type="RefSeq" id="WP_102522001.1">
    <property type="nucleotide sequence ID" value="NZ_LT960611.1"/>
</dbReference>
<dbReference type="AlphaFoldDB" id="A0A2N8ZBP2"/>
<sequence length="154" mass="17400">MGRLPFLVSQFRAAMENLNPCDFDGTSLSVSKFPDACCDDSSQLLAAYLSDNGYFNSKLIRGENGGFNRELGSHVWLYLDGFYIDITSDQFNEYGYRNPPIIMAEHNDFLSTFEIQDNGIADYRIHLKKYSSPGLERAFESCYATVLERLSDSG</sequence>
<organism evidence="1 2">
    <name type="scientific">Vibrio tapetis subsp. tapetis</name>
    <dbReference type="NCBI Taxonomy" id="1671868"/>
    <lineage>
        <taxon>Bacteria</taxon>
        <taxon>Pseudomonadati</taxon>
        <taxon>Pseudomonadota</taxon>
        <taxon>Gammaproteobacteria</taxon>
        <taxon>Vibrionales</taxon>
        <taxon>Vibrionaceae</taxon>
        <taxon>Vibrio</taxon>
    </lineage>
</organism>